<sequence>MDALVRRYQREASLPGVRPFNRLANDRGWVGRRMSELGVATARILRDDFPLQNLREALEGIEECVIKPRQAHSSRGVMSLRRVGEVTFTCLQQRCELSLVEILDDLYRDMREHQFPNHWQLEELLLPPSGLLRPVDDFKFYAFRGRVGLILQVSRATQGTHYRWYDRDWQPVQTGKYAEALDPALLPPRAPDAMLALAERVSAALPTPFCRIDLYEARQGLVLGELTPEPGTYHAFGEQADLYLGAMFEMAQHL</sequence>
<dbReference type="InterPro" id="IPR029465">
    <property type="entry name" value="ATPgrasp_TupA"/>
</dbReference>
<evidence type="ECO:0000313" key="1">
    <source>
        <dbReference type="EMBL" id="PMR70750.1"/>
    </source>
</evidence>
<name>A0A2N7TRC9_9GAMM</name>
<reference evidence="1 2" key="1">
    <citation type="submission" date="2018-01" db="EMBL/GenBank/DDBJ databases">
        <title>Halomonas endophytica sp. nov., isolated from storage liquid in the stems of Populus euphratica.</title>
        <authorList>
            <person name="Chen C."/>
        </authorList>
    </citation>
    <scope>NUCLEOTIDE SEQUENCE [LARGE SCALE GENOMIC DNA]</scope>
    <source>
        <strain evidence="1 2">DSM 26881</strain>
    </source>
</reference>
<evidence type="ECO:0000313" key="2">
    <source>
        <dbReference type="Proteomes" id="UP000235346"/>
    </source>
</evidence>
<dbReference type="EMBL" id="PNRE01000025">
    <property type="protein sequence ID" value="PMR70750.1"/>
    <property type="molecule type" value="Genomic_DNA"/>
</dbReference>
<keyword evidence="2" id="KW-1185">Reference proteome</keyword>
<gene>
    <name evidence="1" type="ORF">C1H66_05605</name>
</gene>
<accession>A0A2N7TRC9</accession>
<proteinExistence type="predicted"/>
<protein>
    <recommendedName>
        <fullName evidence="3">ATP-grasp domain-containing protein</fullName>
    </recommendedName>
</protein>
<dbReference type="Proteomes" id="UP000235346">
    <property type="component" value="Unassembled WGS sequence"/>
</dbReference>
<evidence type="ECO:0008006" key="3">
    <source>
        <dbReference type="Google" id="ProtNLM"/>
    </source>
</evidence>
<dbReference type="SUPFAM" id="SSF56059">
    <property type="entry name" value="Glutathione synthetase ATP-binding domain-like"/>
    <property type="match status" value="1"/>
</dbReference>
<dbReference type="AlphaFoldDB" id="A0A2N7TRC9"/>
<organism evidence="1 2">
    <name type="scientific">Halomonas heilongjiangensis</name>
    <dbReference type="NCBI Taxonomy" id="1387883"/>
    <lineage>
        <taxon>Bacteria</taxon>
        <taxon>Pseudomonadati</taxon>
        <taxon>Pseudomonadota</taxon>
        <taxon>Gammaproteobacteria</taxon>
        <taxon>Oceanospirillales</taxon>
        <taxon>Halomonadaceae</taxon>
        <taxon>Halomonas</taxon>
    </lineage>
</organism>
<comment type="caution">
    <text evidence="1">The sequence shown here is derived from an EMBL/GenBank/DDBJ whole genome shotgun (WGS) entry which is preliminary data.</text>
</comment>
<dbReference type="Pfam" id="PF14305">
    <property type="entry name" value="ATPgrasp_TupA"/>
    <property type="match status" value="1"/>
</dbReference>